<evidence type="ECO:0000313" key="4">
    <source>
        <dbReference type="Proteomes" id="UP000774699"/>
    </source>
</evidence>
<evidence type="ECO:0000259" key="2">
    <source>
        <dbReference type="Pfam" id="PF13239"/>
    </source>
</evidence>
<dbReference type="Proteomes" id="UP000774699">
    <property type="component" value="Unassembled WGS sequence"/>
</dbReference>
<protein>
    <recommendedName>
        <fullName evidence="2">2TM domain-containing protein</fullName>
    </recommendedName>
</protein>
<accession>A0A8T4C852</accession>
<evidence type="ECO:0000256" key="1">
    <source>
        <dbReference type="SAM" id="Phobius"/>
    </source>
</evidence>
<sequence length="151" mass="17500">MKKHVFGSFSRKLNSIILFLVVVAFLSAYWTWLDKPPLLSIPWFLFLASVCLLLVTLQTKQVFILGSLFETFSWSRKKRVDEDIRLLKSGWYQLGIVLFGLFLLLGSQTQTGWYSLFLIMAGLVMVVSGLYQFVNREKLILEKQSLVKKKK</sequence>
<feature type="transmembrane region" description="Helical" evidence="1">
    <location>
        <begin position="44"/>
        <end position="69"/>
    </location>
</feature>
<feature type="transmembrane region" description="Helical" evidence="1">
    <location>
        <begin position="12"/>
        <end position="32"/>
    </location>
</feature>
<dbReference type="Pfam" id="PF13239">
    <property type="entry name" value="2TM"/>
    <property type="match status" value="1"/>
</dbReference>
<dbReference type="InterPro" id="IPR025698">
    <property type="entry name" value="2TM_dom"/>
</dbReference>
<reference evidence="3" key="1">
    <citation type="submission" date="2019-03" db="EMBL/GenBank/DDBJ databases">
        <title>Lake Tanganyika Metagenome-Assembled Genomes (MAGs).</title>
        <authorList>
            <person name="Tran P."/>
        </authorList>
    </citation>
    <scope>NUCLEOTIDE SEQUENCE</scope>
    <source>
        <strain evidence="3">M_DeepCast_50m_m2_156</strain>
    </source>
</reference>
<keyword evidence="1" id="KW-0472">Membrane</keyword>
<dbReference type="AlphaFoldDB" id="A0A8T4C852"/>
<keyword evidence="1" id="KW-0812">Transmembrane</keyword>
<gene>
    <name evidence="3" type="ORF">FJY86_04130</name>
</gene>
<proteinExistence type="predicted"/>
<evidence type="ECO:0000313" key="3">
    <source>
        <dbReference type="EMBL" id="MBM3282497.1"/>
    </source>
</evidence>
<organism evidence="3 4">
    <name type="scientific">Candidatus Iainarchaeum sp</name>
    <dbReference type="NCBI Taxonomy" id="3101447"/>
    <lineage>
        <taxon>Archaea</taxon>
        <taxon>Candidatus Iainarchaeota</taxon>
        <taxon>Candidatus Iainarchaeia</taxon>
        <taxon>Candidatus Iainarchaeales</taxon>
        <taxon>Candidatus Iainarchaeaceae</taxon>
        <taxon>Candidatus Iainarchaeum</taxon>
    </lineage>
</organism>
<comment type="caution">
    <text evidence="3">The sequence shown here is derived from an EMBL/GenBank/DDBJ whole genome shotgun (WGS) entry which is preliminary data.</text>
</comment>
<feature type="transmembrane region" description="Helical" evidence="1">
    <location>
        <begin position="90"/>
        <end position="107"/>
    </location>
</feature>
<feature type="transmembrane region" description="Helical" evidence="1">
    <location>
        <begin position="113"/>
        <end position="134"/>
    </location>
</feature>
<name>A0A8T4C852_9ARCH</name>
<feature type="domain" description="2TM" evidence="2">
    <location>
        <begin position="16"/>
        <end position="79"/>
    </location>
</feature>
<dbReference type="EMBL" id="VGJJ01000037">
    <property type="protein sequence ID" value="MBM3282497.1"/>
    <property type="molecule type" value="Genomic_DNA"/>
</dbReference>
<keyword evidence="1" id="KW-1133">Transmembrane helix</keyword>